<reference evidence="2" key="1">
    <citation type="submission" date="2017-05" db="EMBL/GenBank/DDBJ databases">
        <title>The Genome Sequence of Enterococcus sp. 9E7_DIV0242.</title>
        <authorList>
            <consortium name="The Broad Institute Genomics Platform"/>
            <consortium name="The Broad Institute Genomic Center for Infectious Diseases"/>
            <person name="Earl A."/>
            <person name="Manson A."/>
            <person name="Schwartman J."/>
            <person name="Gilmore M."/>
            <person name="Abouelleil A."/>
            <person name="Cao P."/>
            <person name="Chapman S."/>
            <person name="Cusick C."/>
            <person name="Shea T."/>
            <person name="Young S."/>
            <person name="Neafsey D."/>
            <person name="Nusbaum C."/>
            <person name="Birren B."/>
        </authorList>
    </citation>
    <scope>NUCLEOTIDE SEQUENCE [LARGE SCALE GENOMIC DNA]</scope>
    <source>
        <strain evidence="2">9E7_DIV0242</strain>
    </source>
</reference>
<dbReference type="InterPro" id="IPR029044">
    <property type="entry name" value="Nucleotide-diphossugar_trans"/>
</dbReference>
<dbReference type="EMBL" id="NGMM01000006">
    <property type="protein sequence ID" value="OTP12879.1"/>
    <property type="molecule type" value="Genomic_DNA"/>
</dbReference>
<protein>
    <recommendedName>
        <fullName evidence="1">Glycosyltransferase 2-like domain-containing protein</fullName>
    </recommendedName>
</protein>
<dbReference type="EMBL" id="CP147247">
    <property type="protein sequence ID" value="WYJ89779.1"/>
    <property type="molecule type" value="Genomic_DNA"/>
</dbReference>
<organism evidence="2">
    <name type="scientific">Candidatus Enterococcus clewellii</name>
    <dbReference type="NCBI Taxonomy" id="1834193"/>
    <lineage>
        <taxon>Bacteria</taxon>
        <taxon>Bacillati</taxon>
        <taxon>Bacillota</taxon>
        <taxon>Bacilli</taxon>
        <taxon>Lactobacillales</taxon>
        <taxon>Enterococcaceae</taxon>
        <taxon>Enterococcus</taxon>
    </lineage>
</organism>
<reference evidence="3" key="2">
    <citation type="submission" date="2017-05" db="EMBL/GenBank/DDBJ databases">
        <authorList>
            <consortium name="The Broad Institute Genomics Platform"/>
            <consortium name="The Broad Institute Genomic Center for Infectious Diseases"/>
            <person name="Earl A."/>
            <person name="Manson A."/>
            <person name="Schwartman J."/>
            <person name="Gilmore M."/>
            <person name="Abouelleil A."/>
            <person name="Cao P."/>
            <person name="Chapman S."/>
            <person name="Cusick C."/>
            <person name="Shea T."/>
            <person name="Young S."/>
            <person name="Neafsey D."/>
            <person name="Nusbaum C."/>
            <person name="Birren B."/>
        </authorList>
    </citation>
    <scope>NUCLEOTIDE SEQUENCE</scope>
    <source>
        <strain evidence="3">9E7_DIV0242</strain>
    </source>
</reference>
<evidence type="ECO:0000313" key="2">
    <source>
        <dbReference type="EMBL" id="OTP12879.1"/>
    </source>
</evidence>
<dbReference type="SUPFAM" id="SSF53448">
    <property type="entry name" value="Nucleotide-diphospho-sugar transferases"/>
    <property type="match status" value="1"/>
</dbReference>
<proteinExistence type="predicted"/>
<reference evidence="3" key="3">
    <citation type="submission" date="2024-03" db="EMBL/GenBank/DDBJ databases">
        <title>The Genome Sequence of Enterococcus sp. DIV0242b.</title>
        <authorList>
            <consortium name="The Broad Institute Genomics Platform"/>
            <consortium name="The Broad Institute Microbial Omics Core"/>
            <consortium name="The Broad Institute Genomic Center for Infectious Diseases"/>
            <person name="Earl A."/>
            <person name="Manson A."/>
            <person name="Gilmore M."/>
            <person name="Schwartman J."/>
            <person name="Shea T."/>
            <person name="Abouelleil A."/>
            <person name="Cao P."/>
            <person name="Chapman S."/>
            <person name="Cusick C."/>
            <person name="Young S."/>
            <person name="Neafsey D."/>
            <person name="Nusbaum C."/>
            <person name="Birren B."/>
        </authorList>
    </citation>
    <scope>NUCLEOTIDE SEQUENCE</scope>
    <source>
        <strain evidence="3">9E7_DIV0242</strain>
    </source>
</reference>
<dbReference type="RefSeq" id="WP_086350448.1">
    <property type="nucleotide sequence ID" value="NZ_CP147247.1"/>
</dbReference>
<sequence>MAHTLVVVLVLYKKKIAECPSYNALSQIVAKRKNVYLLIYDNSPKKQADALFDRERVSYLHNSANPGLAQAYNKGLSLFNQVSAQLLLLLDQDTEVDSSYFEQITSLSDVDNVGAFVPIVYSGSRKISPVFSDSYVSGELSFPSVGRTEQRLMAINSGTSLTKAGVTAVGQFNEAFPLDFLDHWIFWKLNQEHQSIEVLDLKLEHDLSVLDYSQISLARYESIISAERLFYQKYDKGKLADHTKHLMKRTVKQFVTVKNRKIWRRTWKEYRLLVREGK</sequence>
<dbReference type="Gene3D" id="3.90.550.10">
    <property type="entry name" value="Spore Coat Polysaccharide Biosynthesis Protein SpsA, Chain A"/>
    <property type="match status" value="1"/>
</dbReference>
<keyword evidence="4" id="KW-1185">Reference proteome</keyword>
<gene>
    <name evidence="3" type="ORF">A5888_001504</name>
    <name evidence="2" type="ORF">A5888_003460</name>
</gene>
<dbReference type="InterPro" id="IPR001173">
    <property type="entry name" value="Glyco_trans_2-like"/>
</dbReference>
<accession>A0A242K2R4</accession>
<dbReference type="OrthoDB" id="119253at2"/>
<feature type="domain" description="Glycosyltransferase 2-like" evidence="1">
    <location>
        <begin position="32"/>
        <end position="126"/>
    </location>
</feature>
<evidence type="ECO:0000313" key="3">
    <source>
        <dbReference type="EMBL" id="WYJ89779.1"/>
    </source>
</evidence>
<name>A0A242K2R4_9ENTE</name>
<dbReference type="Proteomes" id="UP000195141">
    <property type="component" value="Chromosome"/>
</dbReference>
<dbReference type="AlphaFoldDB" id="A0A242K2R4"/>
<dbReference type="Pfam" id="PF00535">
    <property type="entry name" value="Glycos_transf_2"/>
    <property type="match status" value="1"/>
</dbReference>
<evidence type="ECO:0000313" key="4">
    <source>
        <dbReference type="Proteomes" id="UP000195141"/>
    </source>
</evidence>
<evidence type="ECO:0000259" key="1">
    <source>
        <dbReference type="Pfam" id="PF00535"/>
    </source>
</evidence>